<dbReference type="RefSeq" id="WP_378798500.1">
    <property type="nucleotide sequence ID" value="NZ_JBHUER010000004.1"/>
</dbReference>
<feature type="coiled-coil region" evidence="1">
    <location>
        <begin position="89"/>
        <end position="130"/>
    </location>
</feature>
<keyword evidence="3" id="KW-1133">Transmembrane helix</keyword>
<evidence type="ECO:0000313" key="5">
    <source>
        <dbReference type="Proteomes" id="UP001597308"/>
    </source>
</evidence>
<dbReference type="SUPFAM" id="SSF90257">
    <property type="entry name" value="Myosin rod fragments"/>
    <property type="match status" value="1"/>
</dbReference>
<feature type="region of interest" description="Disordered" evidence="2">
    <location>
        <begin position="1"/>
        <end position="28"/>
    </location>
</feature>
<dbReference type="Proteomes" id="UP001597308">
    <property type="component" value="Unassembled WGS sequence"/>
</dbReference>
<proteinExistence type="predicted"/>
<accession>A0ABW4K600</accession>
<protein>
    <recommendedName>
        <fullName evidence="6">LytR/CpsA/Psr regulator C-terminal domain-containing protein</fullName>
    </recommendedName>
</protein>
<evidence type="ECO:0000256" key="3">
    <source>
        <dbReference type="SAM" id="Phobius"/>
    </source>
</evidence>
<comment type="caution">
    <text evidence="4">The sequence shown here is derived from an EMBL/GenBank/DDBJ whole genome shotgun (WGS) entry which is preliminary data.</text>
</comment>
<dbReference type="EMBL" id="JBHUER010000004">
    <property type="protein sequence ID" value="MFD1702843.1"/>
    <property type="molecule type" value="Genomic_DNA"/>
</dbReference>
<evidence type="ECO:0000256" key="1">
    <source>
        <dbReference type="SAM" id="Coils"/>
    </source>
</evidence>
<feature type="transmembrane region" description="Helical" evidence="3">
    <location>
        <begin position="47"/>
        <end position="69"/>
    </location>
</feature>
<name>A0ABW4K600_9HYPH</name>
<keyword evidence="3" id="KW-0472">Membrane</keyword>
<evidence type="ECO:0008006" key="6">
    <source>
        <dbReference type="Google" id="ProtNLM"/>
    </source>
</evidence>
<reference evidence="5" key="1">
    <citation type="journal article" date="2019" name="Int. J. Syst. Evol. Microbiol.">
        <title>The Global Catalogue of Microorganisms (GCM) 10K type strain sequencing project: providing services to taxonomists for standard genome sequencing and annotation.</title>
        <authorList>
            <consortium name="The Broad Institute Genomics Platform"/>
            <consortium name="The Broad Institute Genome Sequencing Center for Infectious Disease"/>
            <person name="Wu L."/>
            <person name="Ma J."/>
        </authorList>
    </citation>
    <scope>NUCLEOTIDE SEQUENCE [LARGE SCALE GENOMIC DNA]</scope>
    <source>
        <strain evidence="5">KCTC 23707</strain>
    </source>
</reference>
<gene>
    <name evidence="4" type="ORF">ACFSCV_07480</name>
</gene>
<keyword evidence="1" id="KW-0175">Coiled coil</keyword>
<keyword evidence="5" id="KW-1185">Reference proteome</keyword>
<evidence type="ECO:0000256" key="2">
    <source>
        <dbReference type="SAM" id="MobiDB-lite"/>
    </source>
</evidence>
<sequence length="303" mass="32010">MAGSEAPKVDPLAARMASGGGSAARPIGAAAFVERERRRRERGHGPARALFGAGIVALAVGGWIAFAWAPAPTAAGSAETATPQAAAPRAELDEDVRRLSREREAQAEQIAEQEKRIAELVERRKTLEKQVADLAAPLEDHEDDQRAEAAARGDAPAGERSNVADEPATGMTSSDTPERSGAPPPVEETATAEPGAETIATAATGPVRVFIHVRAGDPTARARADAIARALQNDGVEVAGIRGVPHAVRQDMVRFFYDDDQIAVGTLERAMRGASGRSAAPLTQDFRNRRIAPRKGTLEIWLS</sequence>
<keyword evidence="3" id="KW-0812">Transmembrane</keyword>
<organism evidence="4 5">
    <name type="scientific">Methylopila henanensis</name>
    <dbReference type="NCBI Taxonomy" id="873516"/>
    <lineage>
        <taxon>Bacteria</taxon>
        <taxon>Pseudomonadati</taxon>
        <taxon>Pseudomonadota</taxon>
        <taxon>Alphaproteobacteria</taxon>
        <taxon>Hyphomicrobiales</taxon>
        <taxon>Methylopilaceae</taxon>
        <taxon>Methylopila</taxon>
    </lineage>
</organism>
<feature type="region of interest" description="Disordered" evidence="2">
    <location>
        <begin position="135"/>
        <end position="193"/>
    </location>
</feature>
<dbReference type="Gene3D" id="1.20.5.340">
    <property type="match status" value="1"/>
</dbReference>
<evidence type="ECO:0000313" key="4">
    <source>
        <dbReference type="EMBL" id="MFD1702843.1"/>
    </source>
</evidence>